<accession>A0ABR3K408</accession>
<keyword evidence="1" id="KW-0547">Nucleotide-binding</keyword>
<dbReference type="Proteomes" id="UP001558632">
    <property type="component" value="Unassembled WGS sequence"/>
</dbReference>
<keyword evidence="1" id="KW-0378">Hydrolase</keyword>
<sequence>MAYNCNVRKQKKVTVSIRSTIAHNGTSRGTQLHLEDPVLMGNVKRSSIDKPTPELATLKVLAEFYKGILVLDKTHKVFLNPTSVKQILLSDKNDPLPLTEPVGVNLQDFKTEILKLQTNAKNLQNEEQACALKMI</sequence>
<gene>
    <name evidence="1" type="ORF">TSPI_03095</name>
</gene>
<keyword evidence="1" id="KW-0347">Helicase</keyword>
<name>A0ABR3K408_TRISP</name>
<evidence type="ECO:0000313" key="1">
    <source>
        <dbReference type="EMBL" id="KAL1227807.1"/>
    </source>
</evidence>
<dbReference type="EMBL" id="JBEUSY010000528">
    <property type="protein sequence ID" value="KAL1227807.1"/>
    <property type="molecule type" value="Genomic_DNA"/>
</dbReference>
<protein>
    <submittedName>
        <fullName evidence="1">Helicase domino</fullName>
    </submittedName>
</protein>
<proteinExistence type="predicted"/>
<evidence type="ECO:0000313" key="2">
    <source>
        <dbReference type="Proteomes" id="UP001558632"/>
    </source>
</evidence>
<comment type="caution">
    <text evidence="1">The sequence shown here is derived from an EMBL/GenBank/DDBJ whole genome shotgun (WGS) entry which is preliminary data.</text>
</comment>
<reference evidence="1 2" key="1">
    <citation type="submission" date="2024-07" db="EMBL/GenBank/DDBJ databases">
        <title>Enhanced genomic and transcriptomic resources for Trichinella pseudospiralis and T. spiralis underpin the discovery of pronounced molecular differences between stages and species.</title>
        <authorList>
            <person name="Pasi K.K."/>
            <person name="La Rosa G."/>
            <person name="Gomez-Morales M.A."/>
            <person name="Tosini F."/>
            <person name="Sumanam S."/>
            <person name="Young N.D."/>
            <person name="Chang B.C."/>
            <person name="Robin G.B."/>
        </authorList>
    </citation>
    <scope>NUCLEOTIDE SEQUENCE [LARGE SCALE GENOMIC DNA]</scope>
    <source>
        <strain evidence="1">ISS534</strain>
    </source>
</reference>
<organism evidence="1 2">
    <name type="scientific">Trichinella spiralis</name>
    <name type="common">Trichina worm</name>
    <dbReference type="NCBI Taxonomy" id="6334"/>
    <lineage>
        <taxon>Eukaryota</taxon>
        <taxon>Metazoa</taxon>
        <taxon>Ecdysozoa</taxon>
        <taxon>Nematoda</taxon>
        <taxon>Enoplea</taxon>
        <taxon>Dorylaimia</taxon>
        <taxon>Trichinellida</taxon>
        <taxon>Trichinellidae</taxon>
        <taxon>Trichinella</taxon>
    </lineage>
</organism>
<keyword evidence="2" id="KW-1185">Reference proteome</keyword>
<dbReference type="GO" id="GO:0004386">
    <property type="term" value="F:helicase activity"/>
    <property type="evidence" value="ECO:0007669"/>
    <property type="project" value="UniProtKB-KW"/>
</dbReference>
<keyword evidence="1" id="KW-0067">ATP-binding</keyword>